<dbReference type="UniPathway" id="UPA00253">
    <property type="reaction ID" value="UER00334"/>
</dbReference>
<feature type="binding site" evidence="7">
    <location>
        <position position="121"/>
    </location>
    <ligand>
        <name>L-glutamine</name>
        <dbReference type="ChEBI" id="CHEBI:58359"/>
    </ligand>
</feature>
<proteinExistence type="inferred from homology"/>
<dbReference type="PANTHER" id="PTHR23090">
    <property type="entry name" value="NH 3 /GLUTAMINE-DEPENDENT NAD + SYNTHETASE"/>
    <property type="match status" value="1"/>
</dbReference>
<dbReference type="SUPFAM" id="SSF52402">
    <property type="entry name" value="Adenine nucleotide alpha hydrolases-like"/>
    <property type="match status" value="1"/>
</dbReference>
<feature type="binding site" evidence="7">
    <location>
        <position position="523"/>
    </location>
    <ligand>
        <name>deamido-NAD(+)</name>
        <dbReference type="ChEBI" id="CHEBI:58437"/>
        <note>ligand shared between two neighboring subunits</note>
    </ligand>
</feature>
<evidence type="ECO:0000256" key="2">
    <source>
        <dbReference type="ARBA" id="ARBA00007145"/>
    </source>
</evidence>
<dbReference type="Gene3D" id="3.40.50.620">
    <property type="entry name" value="HUPs"/>
    <property type="match status" value="1"/>
</dbReference>
<reference evidence="11 12" key="1">
    <citation type="submission" date="2018-08" db="EMBL/GenBank/DDBJ databases">
        <title>Parvularcula sp. SM1705, isolated from surface water of the South Sea China.</title>
        <authorList>
            <person name="Sun L."/>
        </authorList>
    </citation>
    <scope>NUCLEOTIDE SEQUENCE [LARGE SCALE GENOMIC DNA]</scope>
    <source>
        <strain evidence="11 12">SM1705</strain>
    </source>
</reference>
<sequence>MTDRLCIVLAQLNPSVGGIDENMERIRAARAEAADADLIVFPELVISGYPPEDMVLRPSYAAACRAAVSELAKETASGPAIIIGSPWPDAQSHDKRPFNATVLCADGKIIAAARKRELPNYGVFDEPRTFQSAESVTPPIDFKGVKIGLMTCEDMWYPDTADELKEQGAELLIAPHGSPFRRTCHGERLFQAEARVRETGLPLIFVNQVGGQDELVFDGGAFVMQTDETTRCAPLFEEGLYPTLWEKEVGGLVCIDGPSAEWPEEEALTYPALVLGTRDYIRKSGFERVVIGLSGGIDSALVAAIATDALGPENVRCVMMPSRYTSDHSLEDAKACAEALGVRYNIVPIEEAVTALTSMLDPLFGDLPPDETEENLQSRIRGTTLMAITNKFGSLMLSTGNKSEMAVGYATLYGDMNGAYNPIKDVYKTKVFSLARWRNENLVAQGLGPAGMVIPERIITKPPSAELREDQKDEDSLPPYEVLDDILHGLIEEELSFPQIISRGHDAATVQRVQGLLYRAEFKRRQAPPGPKVTSKNFGRDRRYPILNRWRDPIE</sequence>
<dbReference type="GO" id="GO:0004359">
    <property type="term" value="F:glutaminase activity"/>
    <property type="evidence" value="ECO:0007669"/>
    <property type="project" value="InterPro"/>
</dbReference>
<feature type="binding site" evidence="7">
    <location>
        <position position="399"/>
    </location>
    <ligand>
        <name>ATP</name>
        <dbReference type="ChEBI" id="CHEBI:30616"/>
    </ligand>
</feature>
<feature type="active site" description="For glutaminase activity" evidence="7">
    <location>
        <position position="115"/>
    </location>
</feature>
<dbReference type="InterPro" id="IPR014729">
    <property type="entry name" value="Rossmann-like_a/b/a_fold"/>
</dbReference>
<comment type="similarity">
    <text evidence="9">Belongs to the NAD synthetase family.</text>
</comment>
<feature type="active site" description="Nucleophile; for glutaminase activity" evidence="7">
    <location>
        <position position="152"/>
    </location>
</feature>
<evidence type="ECO:0000256" key="8">
    <source>
        <dbReference type="PIRNR" id="PIRNR006630"/>
    </source>
</evidence>
<protein>
    <recommendedName>
        <fullName evidence="7 8">Glutamine-dependent NAD(+) synthetase</fullName>
        <ecNumber evidence="7 8">6.3.5.1</ecNumber>
    </recommendedName>
    <alternativeName>
        <fullName evidence="7 8">NAD(+) synthase [glutamine-hydrolyzing]</fullName>
    </alternativeName>
</protein>
<dbReference type="NCBIfam" id="NF010588">
    <property type="entry name" value="PRK13981.1"/>
    <property type="match status" value="1"/>
</dbReference>
<dbReference type="EMBL" id="QUQO01000001">
    <property type="protein sequence ID" value="RFB06015.1"/>
    <property type="molecule type" value="Genomic_DNA"/>
</dbReference>
<name>A0A371RKM7_9PROT</name>
<dbReference type="InterPro" id="IPR014445">
    <property type="entry name" value="Gln-dep_NAD_synthase"/>
</dbReference>
<feature type="binding site" evidence="7">
    <location>
        <begin position="292"/>
        <end position="299"/>
    </location>
    <ligand>
        <name>ATP</name>
        <dbReference type="ChEBI" id="CHEBI:30616"/>
    </ligand>
</feature>
<keyword evidence="6 7" id="KW-0520">NAD</keyword>
<dbReference type="InterPro" id="IPR003010">
    <property type="entry name" value="C-N_Hydrolase"/>
</dbReference>
<evidence type="ECO:0000256" key="4">
    <source>
        <dbReference type="ARBA" id="ARBA00022741"/>
    </source>
</evidence>
<dbReference type="PROSITE" id="PS50263">
    <property type="entry name" value="CN_HYDROLASE"/>
    <property type="match status" value="1"/>
</dbReference>
<dbReference type="CDD" id="cd07570">
    <property type="entry name" value="GAT_Gln-NAD-synth"/>
    <property type="match status" value="1"/>
</dbReference>
<dbReference type="GO" id="GO:0005524">
    <property type="term" value="F:ATP binding"/>
    <property type="evidence" value="ECO:0007669"/>
    <property type="project" value="UniProtKB-UniRule"/>
</dbReference>
<comment type="caution">
    <text evidence="7">Lacks conserved residue(s) required for the propagation of feature annotation.</text>
</comment>
<dbReference type="InterPro" id="IPR036526">
    <property type="entry name" value="C-N_Hydrolase_sf"/>
</dbReference>
<dbReference type="PANTHER" id="PTHR23090:SF9">
    <property type="entry name" value="GLUTAMINE-DEPENDENT NAD(+) SYNTHETASE"/>
    <property type="match status" value="1"/>
</dbReference>
<dbReference type="Gene3D" id="3.60.110.10">
    <property type="entry name" value="Carbon-nitrogen hydrolase"/>
    <property type="match status" value="1"/>
</dbReference>
<evidence type="ECO:0000313" key="12">
    <source>
        <dbReference type="Proteomes" id="UP000264589"/>
    </source>
</evidence>
<keyword evidence="5 7" id="KW-0067">ATP-binding</keyword>
<organism evidence="11 12">
    <name type="scientific">Parvularcula marina</name>
    <dbReference type="NCBI Taxonomy" id="2292771"/>
    <lineage>
        <taxon>Bacteria</taxon>
        <taxon>Pseudomonadati</taxon>
        <taxon>Pseudomonadota</taxon>
        <taxon>Alphaproteobacteria</taxon>
        <taxon>Parvularculales</taxon>
        <taxon>Parvularculaceae</taxon>
        <taxon>Parvularcula</taxon>
    </lineage>
</organism>
<comment type="catalytic activity">
    <reaction evidence="7 8">
        <text>deamido-NAD(+) + L-glutamine + ATP + H2O = L-glutamate + AMP + diphosphate + NAD(+) + H(+)</text>
        <dbReference type="Rhea" id="RHEA:24384"/>
        <dbReference type="ChEBI" id="CHEBI:15377"/>
        <dbReference type="ChEBI" id="CHEBI:15378"/>
        <dbReference type="ChEBI" id="CHEBI:29985"/>
        <dbReference type="ChEBI" id="CHEBI:30616"/>
        <dbReference type="ChEBI" id="CHEBI:33019"/>
        <dbReference type="ChEBI" id="CHEBI:57540"/>
        <dbReference type="ChEBI" id="CHEBI:58359"/>
        <dbReference type="ChEBI" id="CHEBI:58437"/>
        <dbReference type="ChEBI" id="CHEBI:456215"/>
        <dbReference type="EC" id="6.3.5.1"/>
    </reaction>
</comment>
<dbReference type="OrthoDB" id="9760188at2"/>
<dbReference type="AlphaFoldDB" id="A0A371RKM7"/>
<dbReference type="Pfam" id="PF02540">
    <property type="entry name" value="NAD_synthase"/>
    <property type="match status" value="1"/>
</dbReference>
<dbReference type="SUPFAM" id="SSF56317">
    <property type="entry name" value="Carbon-nitrogen hydrolase"/>
    <property type="match status" value="1"/>
</dbReference>
<feature type="binding site" evidence="7">
    <location>
        <position position="375"/>
    </location>
    <ligand>
        <name>deamido-NAD(+)</name>
        <dbReference type="ChEBI" id="CHEBI:58437"/>
        <note>ligand shared between two neighboring subunits</note>
    </ligand>
</feature>
<accession>A0A371RKM7</accession>
<evidence type="ECO:0000256" key="5">
    <source>
        <dbReference type="ARBA" id="ARBA00022840"/>
    </source>
</evidence>
<evidence type="ECO:0000256" key="1">
    <source>
        <dbReference type="ARBA" id="ARBA00005188"/>
    </source>
</evidence>
<dbReference type="Pfam" id="PF00795">
    <property type="entry name" value="CN_hydrolase"/>
    <property type="match status" value="1"/>
</dbReference>
<evidence type="ECO:0000259" key="10">
    <source>
        <dbReference type="PROSITE" id="PS50263"/>
    </source>
</evidence>
<dbReference type="InParanoid" id="A0A371RKM7"/>
<dbReference type="GO" id="GO:0009435">
    <property type="term" value="P:NAD+ biosynthetic process"/>
    <property type="evidence" value="ECO:0007669"/>
    <property type="project" value="UniProtKB-UniRule"/>
</dbReference>
<evidence type="ECO:0000256" key="7">
    <source>
        <dbReference type="HAMAP-Rule" id="MF_02090"/>
    </source>
</evidence>
<dbReference type="InterPro" id="IPR022310">
    <property type="entry name" value="NAD/GMP_synthase"/>
</dbReference>
<dbReference type="CDD" id="cd00553">
    <property type="entry name" value="NAD_synthase"/>
    <property type="match status" value="1"/>
</dbReference>
<gene>
    <name evidence="7" type="primary">nadE</name>
    <name evidence="11" type="ORF">DX908_12525</name>
</gene>
<dbReference type="NCBIfam" id="TIGR00552">
    <property type="entry name" value="nadE"/>
    <property type="match status" value="1"/>
</dbReference>
<dbReference type="GO" id="GO:0003952">
    <property type="term" value="F:NAD+ synthase (glutamine-hydrolyzing) activity"/>
    <property type="evidence" value="ECO:0007669"/>
    <property type="project" value="UniProtKB-UniRule"/>
</dbReference>
<dbReference type="GO" id="GO:0008795">
    <property type="term" value="F:NAD+ synthase activity"/>
    <property type="evidence" value="ECO:0007669"/>
    <property type="project" value="UniProtKB-UniRule"/>
</dbReference>
<dbReference type="FunFam" id="3.40.50.620:FF:000106">
    <property type="entry name" value="Glutamine-dependent NAD(+) synthetase"/>
    <property type="match status" value="1"/>
</dbReference>
<feature type="active site" description="Proton acceptor; for glutaminase activity" evidence="7">
    <location>
        <position position="43"/>
    </location>
</feature>
<feature type="binding site" evidence="7">
    <location>
        <position position="178"/>
    </location>
    <ligand>
        <name>L-glutamine</name>
        <dbReference type="ChEBI" id="CHEBI:58359"/>
    </ligand>
</feature>
<feature type="binding site" evidence="7">
    <location>
        <position position="404"/>
    </location>
    <ligand>
        <name>deamido-NAD(+)</name>
        <dbReference type="ChEBI" id="CHEBI:58437"/>
        <note>ligand shared between two neighboring subunits</note>
    </ligand>
</feature>
<keyword evidence="3 7" id="KW-0436">Ligase</keyword>
<dbReference type="GO" id="GO:0005737">
    <property type="term" value="C:cytoplasm"/>
    <property type="evidence" value="ECO:0007669"/>
    <property type="project" value="InterPro"/>
</dbReference>
<feature type="domain" description="CN hydrolase" evidence="10">
    <location>
        <begin position="5"/>
        <end position="259"/>
    </location>
</feature>
<dbReference type="PIRSF" id="PIRSF006630">
    <property type="entry name" value="NADS_GAT"/>
    <property type="match status" value="1"/>
</dbReference>
<dbReference type="InterPro" id="IPR003694">
    <property type="entry name" value="NAD_synthase"/>
</dbReference>
<evidence type="ECO:0000256" key="9">
    <source>
        <dbReference type="RuleBase" id="RU003811"/>
    </source>
</evidence>
<comment type="pathway">
    <text evidence="1 7 8">Cofactor biosynthesis; NAD(+) biosynthesis; NAD(+) from deamido-NAD(+) (L-Gln route): step 1/1.</text>
</comment>
<comment type="caution">
    <text evidence="11">The sequence shown here is derived from an EMBL/GenBank/DDBJ whole genome shotgun (WGS) entry which is preliminary data.</text>
</comment>
<dbReference type="EC" id="6.3.5.1" evidence="7 8"/>
<dbReference type="RefSeq" id="WP_116392648.1">
    <property type="nucleotide sequence ID" value="NZ_QUQO01000001.1"/>
</dbReference>
<comment type="similarity">
    <text evidence="2 7 8">In the C-terminal section; belongs to the NAD synthetase family.</text>
</comment>
<keyword evidence="4 7" id="KW-0547">Nucleotide-binding</keyword>
<evidence type="ECO:0000313" key="11">
    <source>
        <dbReference type="EMBL" id="RFB06015.1"/>
    </source>
</evidence>
<comment type="function">
    <text evidence="7">Catalyzes the ATP-dependent amidation of deamido-NAD to form NAD. Uses L-glutamine as a nitrogen source.</text>
</comment>
<evidence type="ECO:0000256" key="3">
    <source>
        <dbReference type="ARBA" id="ARBA00022598"/>
    </source>
</evidence>
<dbReference type="HAMAP" id="MF_02090">
    <property type="entry name" value="NadE_glutamine_dep"/>
    <property type="match status" value="1"/>
</dbReference>
<dbReference type="Proteomes" id="UP000264589">
    <property type="component" value="Unassembled WGS sequence"/>
</dbReference>
<evidence type="ECO:0000256" key="6">
    <source>
        <dbReference type="ARBA" id="ARBA00023027"/>
    </source>
</evidence>
<keyword evidence="12" id="KW-1185">Reference proteome</keyword>